<keyword evidence="1" id="KW-1133">Transmembrane helix</keyword>
<name>A0A238LGG8_9RHOB</name>
<sequence>MERRSKRAVGVPVLLVFLTLIPIVMGLVRFVQVPTHSLPDESLYFYETPWALAFHGLCGALFGLLGPLQFWTAFRRRFGWLHKLSGRIFVVSGVVLSLSGLRMVAAFMGNDINLTDASRVLFSIALLIGMWLAISSIRNGDLPRHRAWVIRSYAIGMGTAPIAFVLFPVFLITGVPPTGLAVDLIFVGTWITSIAAAEIVIRFVIPTRQSQRLTSQHWKGDPA</sequence>
<feature type="transmembrane region" description="Helical" evidence="1">
    <location>
        <begin position="86"/>
        <end position="108"/>
    </location>
</feature>
<reference evidence="2 3" key="1">
    <citation type="submission" date="2017-05" db="EMBL/GenBank/DDBJ databases">
        <authorList>
            <person name="Song R."/>
            <person name="Chenine A.L."/>
            <person name="Ruprecht R.M."/>
        </authorList>
    </citation>
    <scope>NUCLEOTIDE SEQUENCE [LARGE SCALE GENOMIC DNA]</scope>
    <source>
        <strain evidence="2 3">CECT 8899</strain>
    </source>
</reference>
<dbReference type="InterPro" id="IPR018750">
    <property type="entry name" value="DUF2306_membrane"/>
</dbReference>
<evidence type="ECO:0000256" key="1">
    <source>
        <dbReference type="SAM" id="Phobius"/>
    </source>
</evidence>
<dbReference type="OrthoDB" id="8759010at2"/>
<keyword evidence="1" id="KW-0812">Transmembrane</keyword>
<feature type="transmembrane region" description="Helical" evidence="1">
    <location>
        <begin position="12"/>
        <end position="32"/>
    </location>
</feature>
<feature type="transmembrane region" description="Helical" evidence="1">
    <location>
        <begin position="120"/>
        <end position="137"/>
    </location>
</feature>
<organism evidence="2 3">
    <name type="scientific">Flavimaricola marinus</name>
    <dbReference type="NCBI Taxonomy" id="1819565"/>
    <lineage>
        <taxon>Bacteria</taxon>
        <taxon>Pseudomonadati</taxon>
        <taxon>Pseudomonadota</taxon>
        <taxon>Alphaproteobacteria</taxon>
        <taxon>Rhodobacterales</taxon>
        <taxon>Paracoccaceae</taxon>
        <taxon>Flavimaricola</taxon>
    </lineage>
</organism>
<accession>A0A238LGG8</accession>
<dbReference type="EMBL" id="FXZK01000005">
    <property type="protein sequence ID" value="SMY08514.1"/>
    <property type="molecule type" value="Genomic_DNA"/>
</dbReference>
<dbReference type="Pfam" id="PF10067">
    <property type="entry name" value="DUF2306"/>
    <property type="match status" value="1"/>
</dbReference>
<protein>
    <recommendedName>
        <fullName evidence="4">DUF2306 domain-containing protein</fullName>
    </recommendedName>
</protein>
<feature type="transmembrane region" description="Helical" evidence="1">
    <location>
        <begin position="52"/>
        <end position="74"/>
    </location>
</feature>
<dbReference type="AlphaFoldDB" id="A0A238LGG8"/>
<feature type="transmembrane region" description="Helical" evidence="1">
    <location>
        <begin position="184"/>
        <end position="205"/>
    </location>
</feature>
<gene>
    <name evidence="2" type="ORF">LOM8899_02667</name>
</gene>
<keyword evidence="3" id="KW-1185">Reference proteome</keyword>
<keyword evidence="1" id="KW-0472">Membrane</keyword>
<proteinExistence type="predicted"/>
<evidence type="ECO:0008006" key="4">
    <source>
        <dbReference type="Google" id="ProtNLM"/>
    </source>
</evidence>
<evidence type="ECO:0000313" key="3">
    <source>
        <dbReference type="Proteomes" id="UP000201613"/>
    </source>
</evidence>
<evidence type="ECO:0000313" key="2">
    <source>
        <dbReference type="EMBL" id="SMY08514.1"/>
    </source>
</evidence>
<dbReference type="Proteomes" id="UP000201613">
    <property type="component" value="Unassembled WGS sequence"/>
</dbReference>
<dbReference type="RefSeq" id="WP_093992718.1">
    <property type="nucleotide sequence ID" value="NZ_FXZK01000005.1"/>
</dbReference>
<feature type="transmembrane region" description="Helical" evidence="1">
    <location>
        <begin position="149"/>
        <end position="172"/>
    </location>
</feature>